<proteinExistence type="inferred from homology"/>
<dbReference type="InterPro" id="IPR036402">
    <property type="entry name" value="EF-Ts_dimer_sf"/>
</dbReference>
<dbReference type="InterPro" id="IPR018101">
    <property type="entry name" value="Transl_elong_Ts_CS"/>
</dbReference>
<dbReference type="FunFam" id="1.10.8.10:FF:000001">
    <property type="entry name" value="Elongation factor Ts"/>
    <property type="match status" value="1"/>
</dbReference>
<dbReference type="RefSeq" id="WP_048546191.1">
    <property type="nucleotide sequence ID" value="NZ_HF571038.1"/>
</dbReference>
<dbReference type="Pfam" id="PF00889">
    <property type="entry name" value="EF_TS"/>
    <property type="match status" value="1"/>
</dbReference>
<dbReference type="FunFam" id="1.10.286.20:FF:000001">
    <property type="entry name" value="Elongation factor Ts"/>
    <property type="match status" value="1"/>
</dbReference>
<dbReference type="PANTHER" id="PTHR11741">
    <property type="entry name" value="ELONGATION FACTOR TS"/>
    <property type="match status" value="1"/>
</dbReference>
<sequence length="276" mass="29163">MANYTTADIKALREATGAGMMDVKKALDEADGDSVKATEILRVKGLKGVTKREGRTTSNGLVAAKAENGVGTLVEVLCETDFVAKAPKFIELADQVLAQAVATGAADADALLDSTMPDGQTVKALLDSANATIGEKIEVKRVARLEAPSVTSYLHKTSPDLPAQIGVLVATEGGDDSVARDVAMHIAAFSPTVLTRDEVDEAVVENERRVAEATAREEGKPEAALPKIVEGRVNGFFKENVLLEQAFAKDPKKTVAKVLEEAGASAKNFVRYRVGN</sequence>
<evidence type="ECO:0000256" key="6">
    <source>
        <dbReference type="HAMAP-Rule" id="MF_00050"/>
    </source>
</evidence>
<dbReference type="NCBIfam" id="TIGR00116">
    <property type="entry name" value="tsf"/>
    <property type="match status" value="1"/>
</dbReference>
<dbReference type="InterPro" id="IPR009060">
    <property type="entry name" value="UBA-like_sf"/>
</dbReference>
<evidence type="ECO:0000256" key="5">
    <source>
        <dbReference type="ARBA" id="ARBA00025453"/>
    </source>
</evidence>
<comment type="subcellular location">
    <subcellularLocation>
        <location evidence="6">Cytoplasm</location>
    </subcellularLocation>
</comment>
<evidence type="ECO:0000256" key="4">
    <source>
        <dbReference type="ARBA" id="ARBA00022917"/>
    </source>
</evidence>
<keyword evidence="6" id="KW-0963">Cytoplasm</keyword>
<dbReference type="GO" id="GO:0005737">
    <property type="term" value="C:cytoplasm"/>
    <property type="evidence" value="ECO:0007669"/>
    <property type="project" value="UniProtKB-SubCell"/>
</dbReference>
<keyword evidence="4 6" id="KW-0648">Protein biosynthesis</keyword>
<gene>
    <name evidence="6 8" type="primary">tsf</name>
    <name evidence="8" type="ORF">BN13_480027</name>
</gene>
<dbReference type="InterPro" id="IPR014039">
    <property type="entry name" value="Transl_elong_EFTs/EF1B_dimer"/>
</dbReference>
<reference evidence="8 9" key="1">
    <citation type="journal article" date="2013" name="ISME J.">
        <title>A metabolic model for members of the genus Tetrasphaera involved in enhanced biological phosphorus removal.</title>
        <authorList>
            <person name="Kristiansen R."/>
            <person name="Nguyen H.T.T."/>
            <person name="Saunders A.M."/>
            <person name="Nielsen J.L."/>
            <person name="Wimmer R."/>
            <person name="Le V.Q."/>
            <person name="McIlroy S.J."/>
            <person name="Petrovski S."/>
            <person name="Seviour R.J."/>
            <person name="Calteau A."/>
            <person name="Nielsen K.L."/>
            <person name="Nielsen P.H."/>
        </authorList>
    </citation>
    <scope>NUCLEOTIDE SEQUENCE [LARGE SCALE GENOMIC DNA]</scope>
    <source>
        <strain evidence="8 9">Ben 74</strain>
    </source>
</reference>
<dbReference type="EMBL" id="CAJC01000159">
    <property type="protein sequence ID" value="CCI53805.1"/>
    <property type="molecule type" value="Genomic_DNA"/>
</dbReference>
<dbReference type="SUPFAM" id="SSF46934">
    <property type="entry name" value="UBA-like"/>
    <property type="match status" value="1"/>
</dbReference>
<protein>
    <recommendedName>
        <fullName evidence="2 6">Elongation factor Ts</fullName>
        <shortName evidence="6">EF-Ts</shortName>
    </recommendedName>
</protein>
<dbReference type="GO" id="GO:0003746">
    <property type="term" value="F:translation elongation factor activity"/>
    <property type="evidence" value="ECO:0007669"/>
    <property type="project" value="UniProtKB-UniRule"/>
</dbReference>
<evidence type="ECO:0000256" key="3">
    <source>
        <dbReference type="ARBA" id="ARBA00022768"/>
    </source>
</evidence>
<feature type="region of interest" description="Involved in Mg(2+) ion dislocation from EF-Tu" evidence="6">
    <location>
        <begin position="80"/>
        <end position="83"/>
    </location>
</feature>
<dbReference type="Gene3D" id="1.10.8.10">
    <property type="entry name" value="DNA helicase RuvA subunit, C-terminal domain"/>
    <property type="match status" value="1"/>
</dbReference>
<dbReference type="SUPFAM" id="SSF54713">
    <property type="entry name" value="Elongation factor Ts (EF-Ts), dimerisation domain"/>
    <property type="match status" value="2"/>
</dbReference>
<evidence type="ECO:0000256" key="1">
    <source>
        <dbReference type="ARBA" id="ARBA00005532"/>
    </source>
</evidence>
<name>A0A077MD50_9MICO</name>
<evidence type="ECO:0000313" key="9">
    <source>
        <dbReference type="Proteomes" id="UP000035720"/>
    </source>
</evidence>
<evidence type="ECO:0000256" key="2">
    <source>
        <dbReference type="ARBA" id="ARBA00016956"/>
    </source>
</evidence>
<dbReference type="OrthoDB" id="9808348at2"/>
<dbReference type="STRING" id="1193518.BN13_480027"/>
<keyword evidence="3 6" id="KW-0251">Elongation factor</keyword>
<evidence type="ECO:0000259" key="7">
    <source>
        <dbReference type="Pfam" id="PF00889"/>
    </source>
</evidence>
<dbReference type="CDD" id="cd14275">
    <property type="entry name" value="UBA_EF-Ts"/>
    <property type="match status" value="1"/>
</dbReference>
<dbReference type="HAMAP" id="MF_00050">
    <property type="entry name" value="EF_Ts"/>
    <property type="match status" value="1"/>
</dbReference>
<comment type="caution">
    <text evidence="8">The sequence shown here is derived from an EMBL/GenBank/DDBJ whole genome shotgun (WGS) entry which is preliminary data.</text>
</comment>
<dbReference type="PROSITE" id="PS01126">
    <property type="entry name" value="EF_TS_1"/>
    <property type="match status" value="1"/>
</dbReference>
<feature type="domain" description="Translation elongation factor EFTs/EF1B dimerisation" evidence="7">
    <location>
        <begin position="71"/>
        <end position="275"/>
    </location>
</feature>
<dbReference type="Proteomes" id="UP000035720">
    <property type="component" value="Unassembled WGS sequence"/>
</dbReference>
<organism evidence="8 9">
    <name type="scientific">Nostocoides jenkinsii Ben 74</name>
    <dbReference type="NCBI Taxonomy" id="1193518"/>
    <lineage>
        <taxon>Bacteria</taxon>
        <taxon>Bacillati</taxon>
        <taxon>Actinomycetota</taxon>
        <taxon>Actinomycetes</taxon>
        <taxon>Micrococcales</taxon>
        <taxon>Intrasporangiaceae</taxon>
        <taxon>Nostocoides</taxon>
    </lineage>
</organism>
<dbReference type="AlphaFoldDB" id="A0A077MD50"/>
<accession>A0A077MD50</accession>
<dbReference type="InterPro" id="IPR001816">
    <property type="entry name" value="Transl_elong_EFTs/EF1B"/>
</dbReference>
<comment type="function">
    <text evidence="5 6">Associates with the EF-Tu.GDP complex and induces the exchange of GDP to GTP. It remains bound to the aminoacyl-tRNA.EF-Tu.GTP complex up to the GTP hydrolysis stage on the ribosome.</text>
</comment>
<comment type="similarity">
    <text evidence="1 6">Belongs to the EF-Ts family.</text>
</comment>
<evidence type="ECO:0000313" key="8">
    <source>
        <dbReference type="EMBL" id="CCI53805.1"/>
    </source>
</evidence>
<dbReference type="PANTHER" id="PTHR11741:SF0">
    <property type="entry name" value="ELONGATION FACTOR TS, MITOCHONDRIAL"/>
    <property type="match status" value="1"/>
</dbReference>
<dbReference type="Gene3D" id="3.30.479.20">
    <property type="entry name" value="Elongation factor Ts, dimerisation domain"/>
    <property type="match status" value="2"/>
</dbReference>
<dbReference type="Gene3D" id="1.10.286.20">
    <property type="match status" value="1"/>
</dbReference>
<keyword evidence="9" id="KW-1185">Reference proteome</keyword>